<organism evidence="1 2">
    <name type="scientific">Pneumocystis oryctolagi</name>
    <dbReference type="NCBI Taxonomy" id="42067"/>
    <lineage>
        <taxon>Eukaryota</taxon>
        <taxon>Fungi</taxon>
        <taxon>Dikarya</taxon>
        <taxon>Ascomycota</taxon>
        <taxon>Taphrinomycotina</taxon>
        <taxon>Pneumocystomycetes</taxon>
        <taxon>Pneumocystaceae</taxon>
        <taxon>Pneumocystis</taxon>
    </lineage>
</organism>
<evidence type="ECO:0000313" key="2">
    <source>
        <dbReference type="Proteomes" id="UP000768646"/>
    </source>
</evidence>
<dbReference type="Proteomes" id="UP000768646">
    <property type="component" value="Unassembled WGS sequence"/>
</dbReference>
<name>A0ACB7CH41_9ASCO</name>
<protein>
    <submittedName>
        <fullName evidence="1">Uncharacterized protein</fullName>
    </submittedName>
</protein>
<comment type="caution">
    <text evidence="1">The sequence shown here is derived from an EMBL/GenBank/DDBJ whole genome shotgun (WGS) entry which is preliminary data.</text>
</comment>
<keyword evidence="2" id="KW-1185">Reference proteome</keyword>
<evidence type="ECO:0000313" key="1">
    <source>
        <dbReference type="EMBL" id="KAG4306543.1"/>
    </source>
</evidence>
<proteinExistence type="predicted"/>
<dbReference type="EMBL" id="JABTEG010000001">
    <property type="protein sequence ID" value="KAG4306543.1"/>
    <property type="molecule type" value="Genomic_DNA"/>
</dbReference>
<reference evidence="1 2" key="1">
    <citation type="journal article" date="2021" name="Commun. Biol.">
        <title>Genomic insights into the host specific adaptation of the Pneumocystis genus.</title>
        <authorList>
            <person name="Cisse O.H."/>
            <person name="Ma L."/>
            <person name="Dekker J.P."/>
            <person name="Khil P.P."/>
            <person name="Youn J.-H."/>
            <person name="Brenchley J.M."/>
            <person name="Blair R."/>
            <person name="Pahar B."/>
            <person name="Chabe M."/>
            <person name="Van Rompay K.K.A."/>
            <person name="Keesler R."/>
            <person name="Sukura A."/>
            <person name="Hirsch V."/>
            <person name="Kutty G."/>
            <person name="Liu Y."/>
            <person name="Peng L."/>
            <person name="Chen J."/>
            <person name="Song J."/>
            <person name="Weissenbacher-Lang C."/>
            <person name="Xu J."/>
            <person name="Upham N.S."/>
            <person name="Stajich J.E."/>
            <person name="Cuomo C.A."/>
            <person name="Cushion M.T."/>
            <person name="Kovacs J.A."/>
        </authorList>
    </citation>
    <scope>NUCLEOTIDE SEQUENCE [LARGE SCALE GENOMIC DNA]</scope>
    <source>
        <strain evidence="1 2">RABM</strain>
    </source>
</reference>
<accession>A0ACB7CH41</accession>
<gene>
    <name evidence="1" type="ORF">PORY_000531</name>
</gene>
<sequence>MSRNRHYVSVEYSEEMRVWLKILEYLEKFEKQQKNDDTYKLEVKEAQKKVETEITTASVKALQNAYQNSVDAINAQKNLLLQMQESLNILVALRQATETEKGAEEKDSRRRKRRVEEQTVDLPISRTKKSRNQTARETLHVGSQVRKHLKTIKQGYVAFRQPKTRNSQGDWIQCIVTRIIGEGPKAKYEVQDPEPDEHHHSGQIYKTVASNLILIPNSSVGLRPLSPGRQVLARYPETTTFYNAQVISTKKDGTCKLRFEGEVGKETEVERKLVLELTQ</sequence>